<dbReference type="RefSeq" id="XP_033526021.1">
    <property type="nucleotide sequence ID" value="XM_033672800.1"/>
</dbReference>
<feature type="region of interest" description="Disordered" evidence="2">
    <location>
        <begin position="505"/>
        <end position="569"/>
    </location>
</feature>
<dbReference type="GeneID" id="54413232"/>
<dbReference type="OrthoDB" id="61116at2759"/>
<evidence type="ECO:0000256" key="2">
    <source>
        <dbReference type="SAM" id="MobiDB-lite"/>
    </source>
</evidence>
<dbReference type="Proteomes" id="UP000799771">
    <property type="component" value="Unassembled WGS sequence"/>
</dbReference>
<dbReference type="PROSITE" id="PS51143">
    <property type="entry name" value="MT_A70"/>
    <property type="match status" value="1"/>
</dbReference>
<protein>
    <submittedName>
        <fullName evidence="3">MT-A70-domain-containing protein</fullName>
    </submittedName>
</protein>
<comment type="similarity">
    <text evidence="1">Belongs to the MT-A70-like family.</text>
</comment>
<keyword evidence="4" id="KW-1185">Reference proteome</keyword>
<dbReference type="InterPro" id="IPR007757">
    <property type="entry name" value="MT-A70-like"/>
</dbReference>
<dbReference type="SUPFAM" id="SSF53335">
    <property type="entry name" value="S-adenosyl-L-methionine-dependent methyltransferases"/>
    <property type="match status" value="1"/>
</dbReference>
<accession>A0A6A6AL31</accession>
<evidence type="ECO:0000313" key="3">
    <source>
        <dbReference type="EMBL" id="KAF2131634.1"/>
    </source>
</evidence>
<feature type="compositionally biased region" description="Basic and acidic residues" evidence="2">
    <location>
        <begin position="520"/>
        <end position="537"/>
    </location>
</feature>
<dbReference type="InterPro" id="IPR002052">
    <property type="entry name" value="DNA_methylase_N6_adenine_CS"/>
</dbReference>
<evidence type="ECO:0000313" key="4">
    <source>
        <dbReference type="Proteomes" id="UP000799771"/>
    </source>
</evidence>
<dbReference type="AlphaFoldDB" id="A0A6A6AL31"/>
<dbReference type="InterPro" id="IPR029063">
    <property type="entry name" value="SAM-dependent_MTases_sf"/>
</dbReference>
<proteinExistence type="inferred from homology"/>
<feature type="region of interest" description="Disordered" evidence="2">
    <location>
        <begin position="176"/>
        <end position="203"/>
    </location>
</feature>
<name>A0A6A6AL31_9PLEO</name>
<evidence type="ECO:0000256" key="1">
    <source>
        <dbReference type="PROSITE-ProRule" id="PRU00489"/>
    </source>
</evidence>
<dbReference type="GO" id="GO:0003676">
    <property type="term" value="F:nucleic acid binding"/>
    <property type="evidence" value="ECO:0007669"/>
    <property type="project" value="InterPro"/>
</dbReference>
<dbReference type="GO" id="GO:0005634">
    <property type="term" value="C:nucleus"/>
    <property type="evidence" value="ECO:0007669"/>
    <property type="project" value="TreeGrafter"/>
</dbReference>
<dbReference type="GO" id="GO:0032259">
    <property type="term" value="P:methylation"/>
    <property type="evidence" value="ECO:0007669"/>
    <property type="project" value="InterPro"/>
</dbReference>
<organism evidence="3 4">
    <name type="scientific">Dothidotthia symphoricarpi CBS 119687</name>
    <dbReference type="NCBI Taxonomy" id="1392245"/>
    <lineage>
        <taxon>Eukaryota</taxon>
        <taxon>Fungi</taxon>
        <taxon>Dikarya</taxon>
        <taxon>Ascomycota</taxon>
        <taxon>Pezizomycotina</taxon>
        <taxon>Dothideomycetes</taxon>
        <taxon>Pleosporomycetidae</taxon>
        <taxon>Pleosporales</taxon>
        <taxon>Dothidotthiaceae</taxon>
        <taxon>Dothidotthia</taxon>
    </lineage>
</organism>
<gene>
    <name evidence="3" type="ORF">P153DRAFT_429883</name>
</gene>
<dbReference type="PANTHER" id="PTHR12829">
    <property type="entry name" value="N6-ADENOSINE-METHYLTRANSFERASE"/>
    <property type="match status" value="1"/>
</dbReference>
<dbReference type="PROSITE" id="PS00092">
    <property type="entry name" value="N6_MTASE"/>
    <property type="match status" value="1"/>
</dbReference>
<feature type="compositionally biased region" description="Acidic residues" evidence="2">
    <location>
        <begin position="538"/>
        <end position="552"/>
    </location>
</feature>
<dbReference type="PANTHER" id="PTHR12829:SF4">
    <property type="entry name" value="N(6)-ADENINE-SPECIFIC METHYLTRANSFERASE METTL4"/>
    <property type="match status" value="1"/>
</dbReference>
<dbReference type="EMBL" id="ML977502">
    <property type="protein sequence ID" value="KAF2131634.1"/>
    <property type="molecule type" value="Genomic_DNA"/>
</dbReference>
<dbReference type="Pfam" id="PF05063">
    <property type="entry name" value="MT-A70"/>
    <property type="match status" value="1"/>
</dbReference>
<feature type="compositionally biased region" description="Basic and acidic residues" evidence="2">
    <location>
        <begin position="553"/>
        <end position="569"/>
    </location>
</feature>
<dbReference type="GO" id="GO:0008168">
    <property type="term" value="F:methyltransferase activity"/>
    <property type="evidence" value="ECO:0007669"/>
    <property type="project" value="InterPro"/>
</dbReference>
<reference evidence="3" key="1">
    <citation type="journal article" date="2020" name="Stud. Mycol.">
        <title>101 Dothideomycetes genomes: a test case for predicting lifestyles and emergence of pathogens.</title>
        <authorList>
            <person name="Haridas S."/>
            <person name="Albert R."/>
            <person name="Binder M."/>
            <person name="Bloem J."/>
            <person name="Labutti K."/>
            <person name="Salamov A."/>
            <person name="Andreopoulos B."/>
            <person name="Baker S."/>
            <person name="Barry K."/>
            <person name="Bills G."/>
            <person name="Bluhm B."/>
            <person name="Cannon C."/>
            <person name="Castanera R."/>
            <person name="Culley D."/>
            <person name="Daum C."/>
            <person name="Ezra D."/>
            <person name="Gonzalez J."/>
            <person name="Henrissat B."/>
            <person name="Kuo A."/>
            <person name="Liang C."/>
            <person name="Lipzen A."/>
            <person name="Lutzoni F."/>
            <person name="Magnuson J."/>
            <person name="Mondo S."/>
            <person name="Nolan M."/>
            <person name="Ohm R."/>
            <person name="Pangilinan J."/>
            <person name="Park H.-J."/>
            <person name="Ramirez L."/>
            <person name="Alfaro M."/>
            <person name="Sun H."/>
            <person name="Tritt A."/>
            <person name="Yoshinaga Y."/>
            <person name="Zwiers L.-H."/>
            <person name="Turgeon B."/>
            <person name="Goodwin S."/>
            <person name="Spatafora J."/>
            <person name="Crous P."/>
            <person name="Grigoriev I."/>
        </authorList>
    </citation>
    <scope>NUCLEOTIDE SEQUENCE</scope>
    <source>
        <strain evidence="3">CBS 119687</strain>
    </source>
</reference>
<sequence length="569" mass="64277">MQRTPRSAILYQNAERDITLIDIPTSIALAQGRTDTLLSTAPLESPIALKDDYRPKTQKAKVNKAQESSDTAQHIEYKAIIERALVEIRQNVSGAWCAPRKLQAQVSEHGDSDTHFEELEKELERRMREWATWTETKGDDVAFDLQRMMASLGATPESDTTPAGDAATQTWTVRYQPSPSETPATEEPPPHDEPWTSTFHNPDAHPLALTISQAQTPPSSSYSFTIPPHSTLFLSNTTHSSAFRASFRDLTATYTLPRHFDLVLLDPPWPNRSAKRKGAYEQIGGMPYLIRMLRRMDIARYLEHNALVGVWITNKASLRAHVLGLFEAWNVGLVEEWVWVKTTTAGACMFELGDDGAGRRPYEVLLLGRAAPNAWTRMVHVEVVRRRVVVAVPDVHSRKPCLKEMLEGYVRDKRDYAALEVFSRYLVAGWTAWGNEVLKYNWDLYWTGGDRPVETSLAIRTSLTWHFVCPGSCWRKVSGGVEDARGMEAQFPWYVYGGMWKDRGPDGPVSAKKPRRVKERQRVERRGREGGKGGDGEGREEDVEGEREDGDGDGDRELREEDGVRDNQT</sequence>